<organism evidence="2 3">
    <name type="scientific">Nesidiocoris tenuis</name>
    <dbReference type="NCBI Taxonomy" id="355587"/>
    <lineage>
        <taxon>Eukaryota</taxon>
        <taxon>Metazoa</taxon>
        <taxon>Ecdysozoa</taxon>
        <taxon>Arthropoda</taxon>
        <taxon>Hexapoda</taxon>
        <taxon>Insecta</taxon>
        <taxon>Pterygota</taxon>
        <taxon>Neoptera</taxon>
        <taxon>Paraneoptera</taxon>
        <taxon>Hemiptera</taxon>
        <taxon>Heteroptera</taxon>
        <taxon>Panheteroptera</taxon>
        <taxon>Cimicomorpha</taxon>
        <taxon>Miridae</taxon>
        <taxon>Dicyphina</taxon>
        <taxon>Nesidiocoris</taxon>
    </lineage>
</organism>
<name>A0A6H5H8W3_9HEMI</name>
<sequence length="50" mass="5601">MSLTFCFIMSLTSISIRSLTFCFIAPPEIALSCTWFSMLNSQPGTYLCII</sequence>
<gene>
    <name evidence="2" type="ORF">NTEN_LOCUS17198</name>
</gene>
<accession>A0A6H5H8W3</accession>
<keyword evidence="3" id="KW-1185">Reference proteome</keyword>
<keyword evidence="1" id="KW-0732">Signal</keyword>
<dbReference type="Proteomes" id="UP000479000">
    <property type="component" value="Unassembled WGS sequence"/>
</dbReference>
<feature type="chain" id="PRO_5026230823" evidence="1">
    <location>
        <begin position="19"/>
        <end position="50"/>
    </location>
</feature>
<evidence type="ECO:0000313" key="2">
    <source>
        <dbReference type="EMBL" id="CAB0012462.1"/>
    </source>
</evidence>
<feature type="signal peptide" evidence="1">
    <location>
        <begin position="1"/>
        <end position="18"/>
    </location>
</feature>
<evidence type="ECO:0000256" key="1">
    <source>
        <dbReference type="SAM" id="SignalP"/>
    </source>
</evidence>
<dbReference type="EMBL" id="CADCXU010025466">
    <property type="protein sequence ID" value="CAB0012462.1"/>
    <property type="molecule type" value="Genomic_DNA"/>
</dbReference>
<reference evidence="2 3" key="1">
    <citation type="submission" date="2020-02" db="EMBL/GenBank/DDBJ databases">
        <authorList>
            <person name="Ferguson B K."/>
        </authorList>
    </citation>
    <scope>NUCLEOTIDE SEQUENCE [LARGE SCALE GENOMIC DNA]</scope>
</reference>
<dbReference type="AlphaFoldDB" id="A0A6H5H8W3"/>
<evidence type="ECO:0000313" key="3">
    <source>
        <dbReference type="Proteomes" id="UP000479000"/>
    </source>
</evidence>
<protein>
    <submittedName>
        <fullName evidence="2">Uncharacterized protein</fullName>
    </submittedName>
</protein>
<proteinExistence type="predicted"/>